<dbReference type="EMBL" id="LUEZ02000010">
    <property type="protein sequence ID" value="RDB29531.1"/>
    <property type="molecule type" value="Genomic_DNA"/>
</dbReference>
<name>A0A369K4H4_HYPMA</name>
<feature type="repeat" description="WD" evidence="5">
    <location>
        <begin position="495"/>
        <end position="528"/>
    </location>
</feature>
<dbReference type="Gene3D" id="1.20.960.30">
    <property type="match status" value="1"/>
</dbReference>
<dbReference type="CDD" id="cd00200">
    <property type="entry name" value="WD40"/>
    <property type="match status" value="1"/>
</dbReference>
<feature type="repeat" description="WD" evidence="5">
    <location>
        <begin position="448"/>
        <end position="494"/>
    </location>
</feature>
<evidence type="ECO:0000256" key="2">
    <source>
        <dbReference type="ARBA" id="ARBA00022574"/>
    </source>
</evidence>
<dbReference type="Pfam" id="PF00400">
    <property type="entry name" value="WD40"/>
    <property type="match status" value="5"/>
</dbReference>
<dbReference type="GO" id="GO:0000118">
    <property type="term" value="C:histone deacetylase complex"/>
    <property type="evidence" value="ECO:0007669"/>
    <property type="project" value="TreeGrafter"/>
</dbReference>
<proteinExistence type="predicted"/>
<feature type="repeat" description="WD" evidence="5">
    <location>
        <begin position="310"/>
        <end position="351"/>
    </location>
</feature>
<dbReference type="GO" id="GO:0006357">
    <property type="term" value="P:regulation of transcription by RNA polymerase II"/>
    <property type="evidence" value="ECO:0007669"/>
    <property type="project" value="TreeGrafter"/>
</dbReference>
<evidence type="ECO:0000256" key="1">
    <source>
        <dbReference type="ARBA" id="ARBA00004123"/>
    </source>
</evidence>
<evidence type="ECO:0000313" key="7">
    <source>
        <dbReference type="EMBL" id="RDB29531.1"/>
    </source>
</evidence>
<sequence length="596" mass="65258">MAHALRINADEINCLIYAYLQDSGFVHSAFAIRMEGQLDRSPHSSKHIPRGELIDLLSKALLYLEVEYHWKGDKMTNTCKAGFSLLEPHACSLEPPSQAVLQYGNIPPAIHDISMVTAPANGLVLDSVAKRKTSPTTAPNEGPAEKRTKRDSEDMDLDSSSESSKMKAGPAEADNSMNGVLEPIPKKPSKSKPRLQGPADDVTNPEAILLLPGHRTEVFVCAFNPVKPEQLATGSKDAVVILWSLPKNPPGPDNFSIELARPHVLDYFAKPEAGDLTALHWNSEGTLVAIGSYDSVLRVCTSDGKMYLSHPQHQGPIFATRFSKSGKWLLTASLDGTACLWDVKEKRVHRQYRCHTDCCLDVDWLDENTFVTCGADQLIHIMRVDTPNPLKTLTGHMNEINQIKCNPAGTRLASCSDDMTARVWNVQGIVNPTDDIPGLVASDAVIVLEGHKHSVSTIAWCPDRNLGPHPLIATSSFDGTARLWDSVTGECLKTFADHKRPVYALAFSPDGSWLATGSGDGWLHIYDVLAQEKRWSWFAGAEKPGVFEIDWQVHEGINRIALALECRLVAVIDVTKIAVLNGGAPRRSGTKPMHVS</sequence>
<dbReference type="GO" id="GO:0003714">
    <property type="term" value="F:transcription corepressor activity"/>
    <property type="evidence" value="ECO:0007669"/>
    <property type="project" value="InterPro"/>
</dbReference>
<comment type="caution">
    <text evidence="7">The sequence shown here is derived from an EMBL/GenBank/DDBJ whole genome shotgun (WGS) entry which is preliminary data.</text>
</comment>
<protein>
    <submittedName>
        <fullName evidence="7">F-box-like/WD repeat-containing protein TBL1Y</fullName>
    </submittedName>
</protein>
<comment type="subcellular location">
    <subcellularLocation>
        <location evidence="1">Nucleus</location>
    </subcellularLocation>
</comment>
<dbReference type="STRING" id="39966.A0A369K4H4"/>
<dbReference type="InterPro" id="IPR036322">
    <property type="entry name" value="WD40_repeat_dom_sf"/>
</dbReference>
<dbReference type="Pfam" id="PF08513">
    <property type="entry name" value="LisH"/>
    <property type="match status" value="1"/>
</dbReference>
<dbReference type="PRINTS" id="PR00320">
    <property type="entry name" value="GPROTEINBRPT"/>
</dbReference>
<evidence type="ECO:0000256" key="3">
    <source>
        <dbReference type="ARBA" id="ARBA00022737"/>
    </source>
</evidence>
<dbReference type="OrthoDB" id="1367865at2759"/>
<keyword evidence="4" id="KW-0539">Nucleus</keyword>
<dbReference type="FunCoup" id="A0A369K4H4">
    <property type="interactions" value="169"/>
</dbReference>
<dbReference type="PROSITE" id="PS00678">
    <property type="entry name" value="WD_REPEATS_1"/>
    <property type="match status" value="2"/>
</dbReference>
<evidence type="ECO:0000313" key="8">
    <source>
        <dbReference type="Proteomes" id="UP000076154"/>
    </source>
</evidence>
<dbReference type="PROSITE" id="PS50896">
    <property type="entry name" value="LISH"/>
    <property type="match status" value="1"/>
</dbReference>
<dbReference type="PANTHER" id="PTHR22846:SF2">
    <property type="entry name" value="F-BOX-LIKE_WD REPEAT-CONTAINING PROTEIN EBI"/>
    <property type="match status" value="1"/>
</dbReference>
<dbReference type="InterPro" id="IPR006594">
    <property type="entry name" value="LisH"/>
</dbReference>
<feature type="region of interest" description="Disordered" evidence="6">
    <location>
        <begin position="130"/>
        <end position="201"/>
    </location>
</feature>
<feature type="repeat" description="WD" evidence="5">
    <location>
        <begin position="211"/>
        <end position="245"/>
    </location>
</feature>
<reference evidence="7" key="1">
    <citation type="submission" date="2018-04" db="EMBL/GenBank/DDBJ databases">
        <title>Whole genome sequencing of Hypsizygus marmoreus.</title>
        <authorList>
            <person name="Choi I.-G."/>
            <person name="Min B."/>
            <person name="Kim J.-G."/>
            <person name="Kim S."/>
            <person name="Oh Y.-L."/>
            <person name="Kong W.-S."/>
            <person name="Park H."/>
            <person name="Jeong J."/>
            <person name="Song E.-S."/>
        </authorList>
    </citation>
    <scope>NUCLEOTIDE SEQUENCE [LARGE SCALE GENOMIC DNA]</scope>
    <source>
        <strain evidence="7">51987-8</strain>
    </source>
</reference>
<evidence type="ECO:0000256" key="5">
    <source>
        <dbReference type="PROSITE-ProRule" id="PRU00221"/>
    </source>
</evidence>
<gene>
    <name evidence="7" type="primary">TBL1Y</name>
    <name evidence="7" type="ORF">Hypma_015931</name>
</gene>
<feature type="repeat" description="WD" evidence="5">
    <location>
        <begin position="393"/>
        <end position="427"/>
    </location>
</feature>
<dbReference type="InterPro" id="IPR020472">
    <property type="entry name" value="WD40_PAC1"/>
</dbReference>
<accession>A0A369K4H4</accession>
<keyword evidence="8" id="KW-1185">Reference proteome</keyword>
<keyword evidence="2 5" id="KW-0853">WD repeat</keyword>
<feature type="compositionally biased region" description="Basic and acidic residues" evidence="6">
    <location>
        <begin position="143"/>
        <end position="152"/>
    </location>
</feature>
<dbReference type="InterPro" id="IPR001680">
    <property type="entry name" value="WD40_rpt"/>
</dbReference>
<dbReference type="SUPFAM" id="SSF50978">
    <property type="entry name" value="WD40 repeat-like"/>
    <property type="match status" value="1"/>
</dbReference>
<dbReference type="PROSITE" id="PS50294">
    <property type="entry name" value="WD_REPEATS_REGION"/>
    <property type="match status" value="5"/>
</dbReference>
<organism evidence="7 8">
    <name type="scientific">Hypsizygus marmoreus</name>
    <name type="common">White beech mushroom</name>
    <name type="synonym">Agaricus marmoreus</name>
    <dbReference type="NCBI Taxonomy" id="39966"/>
    <lineage>
        <taxon>Eukaryota</taxon>
        <taxon>Fungi</taxon>
        <taxon>Dikarya</taxon>
        <taxon>Basidiomycota</taxon>
        <taxon>Agaricomycotina</taxon>
        <taxon>Agaricomycetes</taxon>
        <taxon>Agaricomycetidae</taxon>
        <taxon>Agaricales</taxon>
        <taxon>Tricholomatineae</taxon>
        <taxon>Lyophyllaceae</taxon>
        <taxon>Hypsizygus</taxon>
    </lineage>
</organism>
<dbReference type="AlphaFoldDB" id="A0A369K4H4"/>
<dbReference type="PANTHER" id="PTHR22846">
    <property type="entry name" value="WD40 REPEAT PROTEIN"/>
    <property type="match status" value="1"/>
</dbReference>
<dbReference type="InterPro" id="IPR019775">
    <property type="entry name" value="WD40_repeat_CS"/>
</dbReference>
<dbReference type="InParanoid" id="A0A369K4H4"/>
<dbReference type="InterPro" id="IPR045183">
    <property type="entry name" value="Ebi-like"/>
</dbReference>
<evidence type="ECO:0000256" key="6">
    <source>
        <dbReference type="SAM" id="MobiDB-lite"/>
    </source>
</evidence>
<dbReference type="Gene3D" id="2.130.10.10">
    <property type="entry name" value="YVTN repeat-like/Quinoprotein amine dehydrogenase"/>
    <property type="match status" value="1"/>
</dbReference>
<evidence type="ECO:0000256" key="4">
    <source>
        <dbReference type="ARBA" id="ARBA00023242"/>
    </source>
</evidence>
<dbReference type="SMART" id="SM00320">
    <property type="entry name" value="WD40"/>
    <property type="match status" value="7"/>
</dbReference>
<dbReference type="InterPro" id="IPR015943">
    <property type="entry name" value="WD40/YVTN_repeat-like_dom_sf"/>
</dbReference>
<dbReference type="Proteomes" id="UP000076154">
    <property type="component" value="Unassembled WGS sequence"/>
</dbReference>
<keyword evidence="3" id="KW-0677">Repeat</keyword>
<dbReference type="PROSITE" id="PS50082">
    <property type="entry name" value="WD_REPEATS_2"/>
    <property type="match status" value="5"/>
</dbReference>